<comment type="similarity">
    <text evidence="1">Belongs to the NAD(P)-dependent epimerase/dehydratase family.</text>
</comment>
<protein>
    <submittedName>
        <fullName evidence="3">NAD-dependent epimerase/dehydratase family protein</fullName>
    </submittedName>
</protein>
<dbReference type="Gene3D" id="3.40.50.720">
    <property type="entry name" value="NAD(P)-binding Rossmann-like Domain"/>
    <property type="match status" value="1"/>
</dbReference>
<evidence type="ECO:0000313" key="4">
    <source>
        <dbReference type="Proteomes" id="UP001596091"/>
    </source>
</evidence>
<name>A0ABW1END6_9BACT</name>
<organism evidence="3 4">
    <name type="scientific">Acidicapsa dinghuensis</name>
    <dbReference type="NCBI Taxonomy" id="2218256"/>
    <lineage>
        <taxon>Bacteria</taxon>
        <taxon>Pseudomonadati</taxon>
        <taxon>Acidobacteriota</taxon>
        <taxon>Terriglobia</taxon>
        <taxon>Terriglobales</taxon>
        <taxon>Acidobacteriaceae</taxon>
        <taxon>Acidicapsa</taxon>
    </lineage>
</organism>
<proteinExistence type="inferred from homology"/>
<dbReference type="InterPro" id="IPR001509">
    <property type="entry name" value="Epimerase_deHydtase"/>
</dbReference>
<dbReference type="InterPro" id="IPR036291">
    <property type="entry name" value="NAD(P)-bd_dom_sf"/>
</dbReference>
<evidence type="ECO:0000256" key="1">
    <source>
        <dbReference type="ARBA" id="ARBA00007637"/>
    </source>
</evidence>
<evidence type="ECO:0000259" key="2">
    <source>
        <dbReference type="Pfam" id="PF01370"/>
    </source>
</evidence>
<evidence type="ECO:0000313" key="3">
    <source>
        <dbReference type="EMBL" id="MFC5865307.1"/>
    </source>
</evidence>
<dbReference type="Proteomes" id="UP001596091">
    <property type="component" value="Unassembled WGS sequence"/>
</dbReference>
<comment type="caution">
    <text evidence="3">The sequence shown here is derived from an EMBL/GenBank/DDBJ whole genome shotgun (WGS) entry which is preliminary data.</text>
</comment>
<gene>
    <name evidence="3" type="ORF">ACFPT7_23580</name>
</gene>
<dbReference type="EMBL" id="JBHSPH010000018">
    <property type="protein sequence ID" value="MFC5865307.1"/>
    <property type="molecule type" value="Genomic_DNA"/>
</dbReference>
<accession>A0ABW1END6</accession>
<keyword evidence="4" id="KW-1185">Reference proteome</keyword>
<feature type="domain" description="NAD-dependent epimerase/dehydratase" evidence="2">
    <location>
        <begin position="5"/>
        <end position="274"/>
    </location>
</feature>
<dbReference type="PANTHER" id="PTHR43000">
    <property type="entry name" value="DTDP-D-GLUCOSE 4,6-DEHYDRATASE-RELATED"/>
    <property type="match status" value="1"/>
</dbReference>
<dbReference type="RefSeq" id="WP_263341526.1">
    <property type="nucleotide sequence ID" value="NZ_JAGSYH010000007.1"/>
</dbReference>
<sequence length="353" mass="39380">MKKLLVTGSSGLIGSEVCLYFANSGWQIHGIDNNQRATFFGPKGDTRWNQHRLAGKIKDFHHHELDIRDRQGILDVLKEVKPDAIVHAAAQPSHDLAASIPFADFDTNAVGTLNLLEAARQAVPESPFASLSTNKVYGDAPNELPLVELDTRWDYADPADYTGIRETFRIDQSKHSIFGASKVAADVMVQEYGRYFGLPTCALRGGCLTGPSHSGVELHGFLSYLIKCNLTETKYNVFGYKGKQVRDNIHSYDVARFIAAFIESPRAGEVYNIGGGRNNSCSIIEAFSRIEALSSKKMIYEYVDQNRSGDHICYISDLSKMKTHYPLWDITKSLDDIFQEIYASWEDRVAVAN</sequence>
<dbReference type="SUPFAM" id="SSF51735">
    <property type="entry name" value="NAD(P)-binding Rossmann-fold domains"/>
    <property type="match status" value="1"/>
</dbReference>
<dbReference type="Pfam" id="PF01370">
    <property type="entry name" value="Epimerase"/>
    <property type="match status" value="1"/>
</dbReference>
<reference evidence="4" key="1">
    <citation type="journal article" date="2019" name="Int. J. Syst. Evol. Microbiol.">
        <title>The Global Catalogue of Microorganisms (GCM) 10K type strain sequencing project: providing services to taxonomists for standard genome sequencing and annotation.</title>
        <authorList>
            <consortium name="The Broad Institute Genomics Platform"/>
            <consortium name="The Broad Institute Genome Sequencing Center for Infectious Disease"/>
            <person name="Wu L."/>
            <person name="Ma J."/>
        </authorList>
    </citation>
    <scope>NUCLEOTIDE SEQUENCE [LARGE SCALE GENOMIC DNA]</scope>
    <source>
        <strain evidence="4">JCM 4087</strain>
    </source>
</reference>